<keyword evidence="3" id="KW-1185">Reference proteome</keyword>
<evidence type="ECO:0000259" key="1">
    <source>
        <dbReference type="PROSITE" id="PS50983"/>
    </source>
</evidence>
<reference evidence="2 3" key="1">
    <citation type="journal article" date="2013" name="Genome Announc.">
        <title>Draft Genome Sequence of Methylophaga lonarensis MPLT, a Haloalkaliphilic (Non-Methane-Utilizing) Methylotroph.</title>
        <authorList>
            <person name="Shetty S.A."/>
            <person name="Marathe N.P."/>
            <person name="Munot H."/>
            <person name="Antony C.P."/>
            <person name="Dhotre D.P."/>
            <person name="Murrell J.C."/>
            <person name="Shouche Y.S."/>
        </authorList>
    </citation>
    <scope>NUCLEOTIDE SEQUENCE [LARGE SCALE GENOMIC DNA]</scope>
    <source>
        <strain evidence="2 3">MPL</strain>
    </source>
</reference>
<dbReference type="Pfam" id="PF01497">
    <property type="entry name" value="Peripla_BP_2"/>
    <property type="match status" value="1"/>
</dbReference>
<comment type="caution">
    <text evidence="2">The sequence shown here is derived from an EMBL/GenBank/DDBJ whole genome shotgun (WGS) entry which is preliminary data.</text>
</comment>
<dbReference type="STRING" id="1286106.MPL1_01114"/>
<gene>
    <name evidence="2" type="ORF">MPL1_01114</name>
</gene>
<dbReference type="PATRIC" id="fig|1286106.3.peg.225"/>
<dbReference type="EMBL" id="APHR01000005">
    <property type="protein sequence ID" value="EMR14165.1"/>
    <property type="molecule type" value="Genomic_DNA"/>
</dbReference>
<name>M7PJU3_9GAMM</name>
<dbReference type="PANTHER" id="PTHR30535:SF4">
    <property type="entry name" value="HEMIN-BINDING PERIPLASMIC PROTEIN HMUT"/>
    <property type="match status" value="1"/>
</dbReference>
<proteinExistence type="predicted"/>
<accession>M7PJU3</accession>
<dbReference type="RefSeq" id="WP_009725282.1">
    <property type="nucleotide sequence ID" value="NZ_APHR01000005.1"/>
</dbReference>
<dbReference type="PANTHER" id="PTHR30535">
    <property type="entry name" value="VITAMIN B12-BINDING PROTEIN"/>
    <property type="match status" value="1"/>
</dbReference>
<evidence type="ECO:0000313" key="2">
    <source>
        <dbReference type="EMBL" id="EMR14165.1"/>
    </source>
</evidence>
<organism evidence="2 3">
    <name type="scientific">Methylophaga lonarensis MPL</name>
    <dbReference type="NCBI Taxonomy" id="1286106"/>
    <lineage>
        <taxon>Bacteria</taxon>
        <taxon>Pseudomonadati</taxon>
        <taxon>Pseudomonadota</taxon>
        <taxon>Gammaproteobacteria</taxon>
        <taxon>Thiotrichales</taxon>
        <taxon>Piscirickettsiaceae</taxon>
        <taxon>Methylophaga</taxon>
    </lineage>
</organism>
<sequence length="300" mass="32915">MRIAQRKLFGENEARKGIWWKWAGLCCLLIWPQSAALADREIRIISVDANATELLAEGGLADYLVAVDMTSHSLLDNRQVADLGYHRNLSAEAILSLEPDLLIGSQHMGPESTLEILRRSGIEMIVLPIPLDTTQLMDNINTLANHFDNKAEFDRIHQQVAAYHRELNDTRHQHTSIAMTFLLQLNERGLSQAGVGTAGDALIKLLGGQNISRFANYKPVSTEALINENPQVIVLGSELPEQQAQAELLRQHPIFIHGEAFQNAQVYVVPPSLLIAGLSVSAVKAAVDISAKLPSASSQP</sequence>
<dbReference type="PROSITE" id="PS50983">
    <property type="entry name" value="FE_B12_PBP"/>
    <property type="match status" value="1"/>
</dbReference>
<dbReference type="InterPro" id="IPR002491">
    <property type="entry name" value="ABC_transptr_periplasmic_BD"/>
</dbReference>
<dbReference type="AlphaFoldDB" id="M7PJU3"/>
<evidence type="ECO:0000313" key="3">
    <source>
        <dbReference type="Proteomes" id="UP000012019"/>
    </source>
</evidence>
<dbReference type="Gene3D" id="3.40.50.1980">
    <property type="entry name" value="Nitrogenase molybdenum iron protein domain"/>
    <property type="match status" value="2"/>
</dbReference>
<feature type="domain" description="Fe/B12 periplasmic-binding" evidence="1">
    <location>
        <begin position="43"/>
        <end position="297"/>
    </location>
</feature>
<dbReference type="OrthoDB" id="9797736at2"/>
<dbReference type="InterPro" id="IPR050902">
    <property type="entry name" value="ABC_Transporter_SBP"/>
</dbReference>
<protein>
    <submittedName>
        <fullName evidence="2">Periplasmic hemin-binding protein</fullName>
    </submittedName>
</protein>
<dbReference type="SUPFAM" id="SSF53807">
    <property type="entry name" value="Helical backbone' metal receptor"/>
    <property type="match status" value="1"/>
</dbReference>
<dbReference type="Proteomes" id="UP000012019">
    <property type="component" value="Unassembled WGS sequence"/>
</dbReference>
<dbReference type="eggNOG" id="COG4558">
    <property type="taxonomic scope" value="Bacteria"/>
</dbReference>